<dbReference type="NCBIfam" id="NF000848">
    <property type="entry name" value="PRK00074.1"/>
    <property type="match status" value="1"/>
</dbReference>
<reference evidence="12" key="1">
    <citation type="journal article" date="2020" name="mSystems">
        <title>Genome- and Community-Level Interaction Insights into Carbon Utilization and Element Cycling Functions of Hydrothermarchaeota in Hydrothermal Sediment.</title>
        <authorList>
            <person name="Zhou Z."/>
            <person name="Liu Y."/>
            <person name="Xu W."/>
            <person name="Pan J."/>
            <person name="Luo Z.H."/>
            <person name="Li M."/>
        </authorList>
    </citation>
    <scope>NUCLEOTIDE SEQUENCE [LARGE SCALE GENOMIC DNA]</scope>
    <source>
        <strain evidence="12">SpSt-192</strain>
    </source>
</reference>
<dbReference type="PRINTS" id="PR00099">
    <property type="entry name" value="CPSGATASE"/>
</dbReference>
<dbReference type="SUPFAM" id="SSF54810">
    <property type="entry name" value="GMP synthetase C-terminal dimerisation domain"/>
    <property type="match status" value="1"/>
</dbReference>
<gene>
    <name evidence="9 12" type="primary">guaA</name>
    <name evidence="12" type="ORF">ENP13_07120</name>
</gene>
<dbReference type="CDD" id="cd01997">
    <property type="entry name" value="GMP_synthase_C"/>
    <property type="match status" value="1"/>
</dbReference>
<dbReference type="InterPro" id="IPR017926">
    <property type="entry name" value="GATASE"/>
</dbReference>
<organism evidence="12">
    <name type="scientific">Thermorudis sp</name>
    <dbReference type="NCBI Taxonomy" id="1969470"/>
    <lineage>
        <taxon>Bacteria</taxon>
        <taxon>Pseudomonadati</taxon>
        <taxon>Thermomicrobiota</taxon>
        <taxon>Thermomicrobia</taxon>
        <taxon>Thermomicrobia incertae sedis</taxon>
        <taxon>Thermorudis</taxon>
    </lineage>
</organism>
<protein>
    <recommendedName>
        <fullName evidence="9">GMP synthase [glutamine-hydrolyzing]</fullName>
        <ecNumber evidence="9">6.3.5.2</ecNumber>
    </recommendedName>
    <alternativeName>
        <fullName evidence="9">GMP synthetase</fullName>
    </alternativeName>
    <alternativeName>
        <fullName evidence="9">Glutamine amidotransferase</fullName>
    </alternativeName>
</protein>
<dbReference type="HAMAP" id="MF_00344">
    <property type="entry name" value="GMP_synthase"/>
    <property type="match status" value="1"/>
</dbReference>
<dbReference type="FunFam" id="3.30.300.10:FF:000002">
    <property type="entry name" value="GMP synthase [glutamine-hydrolyzing]"/>
    <property type="match status" value="1"/>
</dbReference>
<dbReference type="CDD" id="cd01742">
    <property type="entry name" value="GATase1_GMP_Synthase"/>
    <property type="match status" value="1"/>
</dbReference>
<dbReference type="GO" id="GO:0003921">
    <property type="term" value="F:GMP synthase activity"/>
    <property type="evidence" value="ECO:0007669"/>
    <property type="project" value="InterPro"/>
</dbReference>
<evidence type="ECO:0000256" key="3">
    <source>
        <dbReference type="ARBA" id="ARBA00022598"/>
    </source>
</evidence>
<name>A0A7C2ZYU7_9BACT</name>
<dbReference type="PANTHER" id="PTHR11922:SF2">
    <property type="entry name" value="GMP SYNTHASE [GLUTAMINE-HYDROLYZING]"/>
    <property type="match status" value="1"/>
</dbReference>
<dbReference type="PRINTS" id="PR00097">
    <property type="entry name" value="ANTSNTHASEII"/>
</dbReference>
<keyword evidence="5 9" id="KW-0332">GMP biosynthesis</keyword>
<evidence type="ECO:0000313" key="12">
    <source>
        <dbReference type="EMBL" id="HEX71000.1"/>
    </source>
</evidence>
<feature type="domain" description="GMPS ATP-PPase" evidence="11">
    <location>
        <begin position="215"/>
        <end position="405"/>
    </location>
</feature>
<feature type="active site" description="Nucleophile" evidence="9">
    <location>
        <position position="102"/>
    </location>
</feature>
<evidence type="ECO:0000256" key="7">
    <source>
        <dbReference type="ARBA" id="ARBA00022840"/>
    </source>
</evidence>
<accession>A0A7C2ZYU7</accession>
<dbReference type="FunFam" id="3.40.50.880:FF:000001">
    <property type="entry name" value="GMP synthase [glutamine-hydrolyzing]"/>
    <property type="match status" value="1"/>
</dbReference>
<evidence type="ECO:0000256" key="8">
    <source>
        <dbReference type="ARBA" id="ARBA00022962"/>
    </source>
</evidence>
<feature type="active site" evidence="9">
    <location>
        <position position="191"/>
    </location>
</feature>
<dbReference type="UniPathway" id="UPA00189">
    <property type="reaction ID" value="UER00296"/>
</dbReference>
<feature type="active site" evidence="9">
    <location>
        <position position="189"/>
    </location>
</feature>
<dbReference type="InterPro" id="IPR004739">
    <property type="entry name" value="GMP_synth_GATase"/>
</dbReference>
<dbReference type="NCBIfam" id="TIGR00888">
    <property type="entry name" value="guaA_Nterm"/>
    <property type="match status" value="1"/>
</dbReference>
<evidence type="ECO:0000256" key="2">
    <source>
        <dbReference type="ARBA" id="ARBA00005153"/>
    </source>
</evidence>
<dbReference type="InterPro" id="IPR022955">
    <property type="entry name" value="GMP_synthase"/>
</dbReference>
<dbReference type="InterPro" id="IPR025777">
    <property type="entry name" value="GMPS_ATP_PPase_dom"/>
</dbReference>
<dbReference type="PROSITE" id="PS51553">
    <property type="entry name" value="GMPS_ATP_PPASE"/>
    <property type="match status" value="1"/>
</dbReference>
<evidence type="ECO:0000259" key="11">
    <source>
        <dbReference type="PROSITE" id="PS51553"/>
    </source>
</evidence>
<dbReference type="EMBL" id="DSID01000538">
    <property type="protein sequence ID" value="HEX71000.1"/>
    <property type="molecule type" value="Genomic_DNA"/>
</dbReference>
<dbReference type="Pfam" id="PF02540">
    <property type="entry name" value="NAD_synthase"/>
    <property type="match status" value="1"/>
</dbReference>
<dbReference type="Pfam" id="PF00117">
    <property type="entry name" value="GATase"/>
    <property type="match status" value="1"/>
</dbReference>
<dbReference type="InterPro" id="IPR001674">
    <property type="entry name" value="GMP_synth_C"/>
</dbReference>
<comment type="caution">
    <text evidence="12">The sequence shown here is derived from an EMBL/GenBank/DDBJ whole genome shotgun (WGS) entry which is preliminary data.</text>
</comment>
<dbReference type="InterPro" id="IPR029062">
    <property type="entry name" value="Class_I_gatase-like"/>
</dbReference>
<dbReference type="SUPFAM" id="SSF52317">
    <property type="entry name" value="Class I glutamine amidotransferase-like"/>
    <property type="match status" value="1"/>
</dbReference>
<dbReference type="Pfam" id="PF00958">
    <property type="entry name" value="GMP_synt_C"/>
    <property type="match status" value="1"/>
</dbReference>
<evidence type="ECO:0000256" key="6">
    <source>
        <dbReference type="ARBA" id="ARBA00022755"/>
    </source>
</evidence>
<dbReference type="NCBIfam" id="TIGR00884">
    <property type="entry name" value="guaA_Cterm"/>
    <property type="match status" value="1"/>
</dbReference>
<sequence length="530" mass="58486">MASARAGPVGLPCAPRKRLDPVHDRILILDFGSQYTQLIARRVRELSVKSEIVPPNLPAREIAARQPIGIILSGGPASVYDQDAVEPDPAIFRLGVPVLGICYGQQVMARLFGGEVASAGRREYGAAELELLASCPLFEGLPPRQRVWMSHGDEVTRLPQGFRLVGRTESAPHAAMAWEERKLFGIQFHPEVHHTPLGQKILDNFLALCGAKRDWTPASLRQEAVEAIRQRLGQGQVIVALSGGVDSTVTALLCREAVGDRTIPIFVDTGLLRLGEGDKVMERFAAYGLAVHRVNAAPRFFAALAGVEDPEEKRRRIGHEFIAVFEEEARKFPQARFLAQGTLYPDVIESVSVVGPSAAIKSHHNVGGLPERMRFALVEPLRQLFKDEVRRVALELGLDEEFVWRQPFPGPGLAVRILGEVTAERLALLRQADHIVVDEVKRAGLYRALWQSFAVLLPVQSVGVMGDARTYEYVVAVRAVESRDGMTADWARLPHDLLARIGSRIVNEVRGVNRVVYDISSKPPATIEWE</sequence>
<dbReference type="Gene3D" id="3.40.50.620">
    <property type="entry name" value="HUPs"/>
    <property type="match status" value="1"/>
</dbReference>
<keyword evidence="8 9" id="KW-0315">Glutamine amidotransferase</keyword>
<comment type="catalytic activity">
    <reaction evidence="9">
        <text>XMP + L-glutamine + ATP + H2O = GMP + L-glutamate + AMP + diphosphate + 2 H(+)</text>
        <dbReference type="Rhea" id="RHEA:11680"/>
        <dbReference type="ChEBI" id="CHEBI:15377"/>
        <dbReference type="ChEBI" id="CHEBI:15378"/>
        <dbReference type="ChEBI" id="CHEBI:29985"/>
        <dbReference type="ChEBI" id="CHEBI:30616"/>
        <dbReference type="ChEBI" id="CHEBI:33019"/>
        <dbReference type="ChEBI" id="CHEBI:57464"/>
        <dbReference type="ChEBI" id="CHEBI:58115"/>
        <dbReference type="ChEBI" id="CHEBI:58359"/>
        <dbReference type="ChEBI" id="CHEBI:456215"/>
        <dbReference type="EC" id="6.3.5.2"/>
    </reaction>
</comment>
<dbReference type="PANTHER" id="PTHR11922">
    <property type="entry name" value="GMP SYNTHASE-RELATED"/>
    <property type="match status" value="1"/>
</dbReference>
<dbReference type="PRINTS" id="PR00096">
    <property type="entry name" value="GATASE"/>
</dbReference>
<dbReference type="Gene3D" id="3.30.300.10">
    <property type="match status" value="1"/>
</dbReference>
<keyword evidence="6 9" id="KW-0658">Purine biosynthesis</keyword>
<evidence type="ECO:0000256" key="9">
    <source>
        <dbReference type="HAMAP-Rule" id="MF_00344"/>
    </source>
</evidence>
<dbReference type="InterPro" id="IPR022310">
    <property type="entry name" value="NAD/GMP_synthase"/>
</dbReference>
<proteinExistence type="inferred from homology"/>
<dbReference type="AlphaFoldDB" id="A0A7C2ZYU7"/>
<keyword evidence="4 9" id="KW-0547">Nucleotide-binding</keyword>
<comment type="pathway">
    <text evidence="2 9">Purine metabolism; GMP biosynthesis; GMP from XMP (L-Gln route): step 1/1.</text>
</comment>
<evidence type="ECO:0000256" key="1">
    <source>
        <dbReference type="ARBA" id="ARBA00002332"/>
    </source>
</evidence>
<dbReference type="GO" id="GO:0005524">
    <property type="term" value="F:ATP binding"/>
    <property type="evidence" value="ECO:0007669"/>
    <property type="project" value="UniProtKB-UniRule"/>
</dbReference>
<dbReference type="InterPro" id="IPR014729">
    <property type="entry name" value="Rossmann-like_a/b/a_fold"/>
</dbReference>
<evidence type="ECO:0000256" key="5">
    <source>
        <dbReference type="ARBA" id="ARBA00022749"/>
    </source>
</evidence>
<dbReference type="Gene3D" id="3.40.50.880">
    <property type="match status" value="1"/>
</dbReference>
<comment type="subunit">
    <text evidence="9">Homodimer.</text>
</comment>
<dbReference type="PROSITE" id="PS51273">
    <property type="entry name" value="GATASE_TYPE_1"/>
    <property type="match status" value="1"/>
</dbReference>
<comment type="function">
    <text evidence="1 9">Catalyzes the synthesis of GMP from XMP.</text>
</comment>
<keyword evidence="3 9" id="KW-0436">Ligase</keyword>
<feature type="binding site" evidence="10">
    <location>
        <begin position="242"/>
        <end position="248"/>
    </location>
    <ligand>
        <name>ATP</name>
        <dbReference type="ChEBI" id="CHEBI:30616"/>
    </ligand>
</feature>
<dbReference type="GO" id="GO:0005829">
    <property type="term" value="C:cytosol"/>
    <property type="evidence" value="ECO:0007669"/>
    <property type="project" value="TreeGrafter"/>
</dbReference>
<keyword evidence="7 9" id="KW-0067">ATP-binding</keyword>
<dbReference type="EC" id="6.3.5.2" evidence="9"/>
<evidence type="ECO:0000256" key="4">
    <source>
        <dbReference type="ARBA" id="ARBA00022741"/>
    </source>
</evidence>
<evidence type="ECO:0000256" key="10">
    <source>
        <dbReference type="PROSITE-ProRule" id="PRU00886"/>
    </source>
</evidence>
<dbReference type="SUPFAM" id="SSF52402">
    <property type="entry name" value="Adenine nucleotide alpha hydrolases-like"/>
    <property type="match status" value="1"/>
</dbReference>